<keyword evidence="3" id="KW-0749">Sporulation</keyword>
<dbReference type="Proteomes" id="UP000006094">
    <property type="component" value="Chromosome"/>
</dbReference>
<keyword evidence="5" id="KW-1185">Reference proteome</keyword>
<evidence type="ECO:0000313" key="5">
    <source>
        <dbReference type="Proteomes" id="UP000006094"/>
    </source>
</evidence>
<dbReference type="Pfam" id="PF08141">
    <property type="entry name" value="SspH"/>
    <property type="match status" value="1"/>
</dbReference>
<gene>
    <name evidence="4" type="primary">sspH</name>
    <name evidence="4" type="ordered locus">Curi_c00250</name>
</gene>
<dbReference type="GO" id="GO:0030435">
    <property type="term" value="P:sporulation resulting in formation of a cellular spore"/>
    <property type="evidence" value="ECO:0007669"/>
    <property type="project" value="UniProtKB-KW"/>
</dbReference>
<sequence length="63" mass="7234">MLKNKAQKVLHGNENYKVAYRDKMVWIEDIDESSNEALVSVIGTREKLRVPLSELDGKGFEIK</sequence>
<organism evidence="4 5">
    <name type="scientific">Gottschalkia acidurici (strain ATCC 7906 / DSM 604 / BCRC 14475 / CIP 104303 / KCTC 5404 / NCIMB 10678 / 9a)</name>
    <name type="common">Clostridium acidurici</name>
    <dbReference type="NCBI Taxonomy" id="1128398"/>
    <lineage>
        <taxon>Bacteria</taxon>
        <taxon>Bacillati</taxon>
        <taxon>Bacillota</taxon>
        <taxon>Tissierellia</taxon>
        <taxon>Tissierellales</taxon>
        <taxon>Gottschalkiaceae</taxon>
        <taxon>Gottschalkia</taxon>
    </lineage>
</organism>
<dbReference type="STRING" id="1128398.Curi_c00250"/>
<dbReference type="GO" id="GO:0042601">
    <property type="term" value="C:endospore-forming forespore"/>
    <property type="evidence" value="ECO:0007669"/>
    <property type="project" value="InterPro"/>
</dbReference>
<dbReference type="EMBL" id="CP003326">
    <property type="protein sequence ID" value="AFS77107.1"/>
    <property type="molecule type" value="Genomic_DNA"/>
</dbReference>
<dbReference type="HOGENOM" id="CLU_2877712_0_0_9"/>
<dbReference type="InterPro" id="IPR012610">
    <property type="entry name" value="SASP_SspH"/>
</dbReference>
<accession>K0AWH2</accession>
<comment type="similarity">
    <text evidence="2">Belongs to the SspH family.</text>
</comment>
<evidence type="ECO:0000313" key="4">
    <source>
        <dbReference type="EMBL" id="AFS77107.1"/>
    </source>
</evidence>
<dbReference type="KEGG" id="cad:Curi_c00250"/>
<evidence type="ECO:0000256" key="2">
    <source>
        <dbReference type="ARBA" id="ARBA00006573"/>
    </source>
</evidence>
<evidence type="ECO:0000256" key="3">
    <source>
        <dbReference type="ARBA" id="ARBA00022969"/>
    </source>
</evidence>
<evidence type="ECO:0000256" key="1">
    <source>
        <dbReference type="ARBA" id="ARBA00004288"/>
    </source>
</evidence>
<dbReference type="RefSeq" id="WP_014966244.1">
    <property type="nucleotide sequence ID" value="NC_018664.1"/>
</dbReference>
<comment type="subcellular location">
    <subcellularLocation>
        <location evidence="1">Spore core</location>
    </subcellularLocation>
</comment>
<proteinExistence type="inferred from homology"/>
<dbReference type="GO" id="GO:0030436">
    <property type="term" value="P:asexual sporulation"/>
    <property type="evidence" value="ECO:0007669"/>
    <property type="project" value="InterPro"/>
</dbReference>
<name>K0AWH2_GOTA9</name>
<dbReference type="AlphaFoldDB" id="K0AWH2"/>
<reference evidence="4 5" key="1">
    <citation type="journal article" date="2012" name="PLoS ONE">
        <title>The purine-utilizing bacterium Clostridium acidurici 9a: a genome-guided metabolic reconsideration.</title>
        <authorList>
            <person name="Hartwich K."/>
            <person name="Poehlein A."/>
            <person name="Daniel R."/>
        </authorList>
    </citation>
    <scope>NUCLEOTIDE SEQUENCE [LARGE SCALE GENOMIC DNA]</scope>
    <source>
        <strain evidence="5">ATCC 7906 / DSM 604 / BCRC 14475 / CIP 104303 / KCTC 5404 / NCIMB 10678 / 9a</strain>
    </source>
</reference>
<protein>
    <submittedName>
        <fullName evidence="4">Small acid-soluble spore protein SspH</fullName>
    </submittedName>
</protein>